<dbReference type="PANTHER" id="PTHR38791">
    <property type="entry name" value="ZN(II)2CYS6 TRANSCRIPTION FACTOR (EUROFUNG)-RELATED-RELATED"/>
    <property type="match status" value="1"/>
</dbReference>
<dbReference type="RefSeq" id="XP_033666732.1">
    <property type="nucleotide sequence ID" value="XM_033807099.1"/>
</dbReference>
<accession>A0A6A6CGR4</accession>
<dbReference type="InterPro" id="IPR053175">
    <property type="entry name" value="DHMBA_Reg_Transcription_Factor"/>
</dbReference>
<dbReference type="GeneID" id="54560371"/>
<reference evidence="1" key="1">
    <citation type="journal article" date="2020" name="Stud. Mycol.">
        <title>101 Dothideomycetes genomes: a test case for predicting lifestyles and emergence of pathogens.</title>
        <authorList>
            <person name="Haridas S."/>
            <person name="Albert R."/>
            <person name="Binder M."/>
            <person name="Bloem J."/>
            <person name="Labutti K."/>
            <person name="Salamov A."/>
            <person name="Andreopoulos B."/>
            <person name="Baker S."/>
            <person name="Barry K."/>
            <person name="Bills G."/>
            <person name="Bluhm B."/>
            <person name="Cannon C."/>
            <person name="Castanera R."/>
            <person name="Culley D."/>
            <person name="Daum C."/>
            <person name="Ezra D."/>
            <person name="Gonzalez J."/>
            <person name="Henrissat B."/>
            <person name="Kuo A."/>
            <person name="Liang C."/>
            <person name="Lipzen A."/>
            <person name="Lutzoni F."/>
            <person name="Magnuson J."/>
            <person name="Mondo S."/>
            <person name="Nolan M."/>
            <person name="Ohm R."/>
            <person name="Pangilinan J."/>
            <person name="Park H.-J."/>
            <person name="Ramirez L."/>
            <person name="Alfaro M."/>
            <person name="Sun H."/>
            <person name="Tritt A."/>
            <person name="Yoshinaga Y."/>
            <person name="Zwiers L.-H."/>
            <person name="Turgeon B."/>
            <person name="Goodwin S."/>
            <person name="Spatafora J."/>
            <person name="Crous P."/>
            <person name="Grigoriev I."/>
        </authorList>
    </citation>
    <scope>NUCLEOTIDE SEQUENCE</scope>
    <source>
        <strain evidence="1">ATCC 36951</strain>
    </source>
</reference>
<evidence type="ECO:0000313" key="1">
    <source>
        <dbReference type="EMBL" id="KAF2165843.1"/>
    </source>
</evidence>
<evidence type="ECO:0000313" key="2">
    <source>
        <dbReference type="Proteomes" id="UP000799537"/>
    </source>
</evidence>
<sequence>MRTIEAALADRQSSTSDELLLSVKLLELFECLCSEDPSNHAWARHAIGSVSLVRWRGEQNFATPMGKSLFHSVRFITIMTCIHYSERVRPYREGESWTELSTAPYGEEPAHSLMRTAIDVAALKASACDMFDKEHSPRPEARELVELMSRIHEIDCRLLQWQQGLPESWQSYHVKIEGDDGDRPHRKTWDGYVYVHRNVWVSAHVTTFHVLRLHVNAMRLRVLRKFGRGSQPSPSAEGCLQCLQHIADNICACVAPAVRDVVLKGDIPSGFKADNIGGRAVYVKMWLLATLARLETISTEQRQWVINLMALISARYGLNMATTLSQWPASLVCQEVREPNGKLQRELFVQGLELKTR</sequence>
<protein>
    <submittedName>
        <fullName evidence="1">Uncharacterized protein</fullName>
    </submittedName>
</protein>
<dbReference type="Proteomes" id="UP000799537">
    <property type="component" value="Unassembled WGS sequence"/>
</dbReference>
<keyword evidence="2" id="KW-1185">Reference proteome</keyword>
<organism evidence="1 2">
    <name type="scientific">Zasmidium cellare ATCC 36951</name>
    <dbReference type="NCBI Taxonomy" id="1080233"/>
    <lineage>
        <taxon>Eukaryota</taxon>
        <taxon>Fungi</taxon>
        <taxon>Dikarya</taxon>
        <taxon>Ascomycota</taxon>
        <taxon>Pezizomycotina</taxon>
        <taxon>Dothideomycetes</taxon>
        <taxon>Dothideomycetidae</taxon>
        <taxon>Mycosphaerellales</taxon>
        <taxon>Mycosphaerellaceae</taxon>
        <taxon>Zasmidium</taxon>
    </lineage>
</organism>
<gene>
    <name evidence="1" type="ORF">M409DRAFT_24129</name>
</gene>
<dbReference type="OrthoDB" id="5429770at2759"/>
<name>A0A6A6CGR4_ZASCE</name>
<dbReference type="EMBL" id="ML993599">
    <property type="protein sequence ID" value="KAF2165843.1"/>
    <property type="molecule type" value="Genomic_DNA"/>
</dbReference>
<dbReference type="AlphaFoldDB" id="A0A6A6CGR4"/>
<proteinExistence type="predicted"/>